<dbReference type="InterPro" id="IPR013783">
    <property type="entry name" value="Ig-like_fold"/>
</dbReference>
<evidence type="ECO:0000259" key="1">
    <source>
        <dbReference type="PROSITE" id="PS50835"/>
    </source>
</evidence>
<dbReference type="PROSITE" id="PS50835">
    <property type="entry name" value="IG_LIKE"/>
    <property type="match status" value="1"/>
</dbReference>
<proteinExistence type="predicted"/>
<protein>
    <recommendedName>
        <fullName evidence="5">Ig-like domain-containing protein</fullName>
    </recommendedName>
</protein>
<organism evidence="3 4">
    <name type="scientific">Propionibacterium freudenreichii subsp. shermanii (strain ATCC 9614 / DSM 4902 / CIP 103027 / NCIMB 8099 / CIRM-BIA1)</name>
    <dbReference type="NCBI Taxonomy" id="754252"/>
    <lineage>
        <taxon>Bacteria</taxon>
        <taxon>Bacillati</taxon>
        <taxon>Actinomycetota</taxon>
        <taxon>Actinomycetes</taxon>
        <taxon>Propionibacteriales</taxon>
        <taxon>Propionibacteriaceae</taxon>
        <taxon>Propionibacterium</taxon>
    </lineage>
</organism>
<dbReference type="EMBL" id="FN806773">
    <property type="protein sequence ID" value="CBL57334.1"/>
    <property type="molecule type" value="Genomic_DNA"/>
</dbReference>
<dbReference type="PROSITE" id="PS51272">
    <property type="entry name" value="SLH"/>
    <property type="match status" value="1"/>
</dbReference>
<dbReference type="eggNOG" id="COG5479">
    <property type="taxonomic scope" value="Bacteria"/>
</dbReference>
<evidence type="ECO:0000313" key="4">
    <source>
        <dbReference type="Proteomes" id="UP000000936"/>
    </source>
</evidence>
<sequence>MVVTDKNKGQETSKTAILTVAEAAELITAQPKSVTVQEGSPASFTVTAAGDNLTYQWQAKGNDGTWQDVAGATKATLSVSQATKELNGSQYQVVVKSGDKSETSSVVTLTVTDKAVTQFFADVPLNNQFFTEINWMGTSGYSTGWVQADGSRLYMPLDGIHRDAFAALMYRISGDTGYQAPAVSPFRDITGSSRSGV</sequence>
<dbReference type="Proteomes" id="UP000000936">
    <property type="component" value="Chromosome"/>
</dbReference>
<dbReference type="Gene3D" id="2.60.40.10">
    <property type="entry name" value="Immunoglobulins"/>
    <property type="match status" value="1"/>
</dbReference>
<name>D7GFM3_PROFC</name>
<dbReference type="AlphaFoldDB" id="D7GFM3"/>
<gene>
    <name evidence="3" type="ordered locus">PFREUD_18260</name>
</gene>
<feature type="domain" description="SLH" evidence="2">
    <location>
        <begin position="116"/>
        <end position="183"/>
    </location>
</feature>
<feature type="domain" description="Ig-like" evidence="1">
    <location>
        <begin position="25"/>
        <end position="110"/>
    </location>
</feature>
<dbReference type="InterPro" id="IPR007110">
    <property type="entry name" value="Ig-like_dom"/>
</dbReference>
<dbReference type="KEGG" id="pfr:PFREUD_18260"/>
<keyword evidence="4" id="KW-1185">Reference proteome</keyword>
<dbReference type="SUPFAM" id="SSF48726">
    <property type="entry name" value="Immunoglobulin"/>
    <property type="match status" value="1"/>
</dbReference>
<dbReference type="HOGENOM" id="CLU_1383059_0_0_11"/>
<evidence type="ECO:0000259" key="2">
    <source>
        <dbReference type="PROSITE" id="PS51272"/>
    </source>
</evidence>
<reference evidence="3 4" key="1">
    <citation type="journal article" date="2010" name="PLoS ONE">
        <title>The complete genome of Propionibacterium freudenreichii CIRM-BIA1, a hardy actinobacterium with food and probiotic applications.</title>
        <authorList>
            <person name="Falentin H."/>
            <person name="Deutsch S.M."/>
            <person name="Jan G."/>
            <person name="Loux V."/>
            <person name="Thierry A."/>
            <person name="Parayre S."/>
            <person name="Maillard M.B."/>
            <person name="Dherbecourt J."/>
            <person name="Cousin F.J."/>
            <person name="Jardin J."/>
            <person name="Siguier P."/>
            <person name="Couloux A."/>
            <person name="Barbe V."/>
            <person name="Vacherie B."/>
            <person name="Wincker P."/>
            <person name="Gibrat J.F."/>
            <person name="Gaillardin C."/>
            <person name="Lortal S."/>
        </authorList>
    </citation>
    <scope>NUCLEOTIDE SEQUENCE [LARGE SCALE GENOMIC DNA]</scope>
    <source>
        <strain evidence="4">ATCC 9614 / DSM 4902 / CIP 103027 / NCIMB 8099 / CIRM-BIA1</strain>
    </source>
</reference>
<dbReference type="InterPro" id="IPR036179">
    <property type="entry name" value="Ig-like_dom_sf"/>
</dbReference>
<dbReference type="InterPro" id="IPR001119">
    <property type="entry name" value="SLH_dom"/>
</dbReference>
<evidence type="ECO:0000313" key="3">
    <source>
        <dbReference type="EMBL" id="CBL57334.1"/>
    </source>
</evidence>
<dbReference type="SMART" id="SM00409">
    <property type="entry name" value="IG"/>
    <property type="match status" value="1"/>
</dbReference>
<dbReference type="STRING" id="754252.PFREUD_18260"/>
<accession>D7GFM3</accession>
<dbReference type="GO" id="GO:0005975">
    <property type="term" value="P:carbohydrate metabolic process"/>
    <property type="evidence" value="ECO:0007669"/>
    <property type="project" value="UniProtKB-ARBA"/>
</dbReference>
<evidence type="ECO:0008006" key="5">
    <source>
        <dbReference type="Google" id="ProtNLM"/>
    </source>
</evidence>
<dbReference type="InterPro" id="IPR003599">
    <property type="entry name" value="Ig_sub"/>
</dbReference>